<dbReference type="EMBL" id="JACTAM010002311">
    <property type="protein sequence ID" value="KAI2645206.1"/>
    <property type="molecule type" value="Genomic_DNA"/>
</dbReference>
<evidence type="ECO:0000313" key="2">
    <source>
        <dbReference type="Proteomes" id="UP000830375"/>
    </source>
</evidence>
<accession>A0ABQ8L676</accession>
<evidence type="ECO:0000313" key="1">
    <source>
        <dbReference type="EMBL" id="KAI2645206.1"/>
    </source>
</evidence>
<dbReference type="Proteomes" id="UP000830375">
    <property type="component" value="Unassembled WGS sequence"/>
</dbReference>
<keyword evidence="2" id="KW-1185">Reference proteome</keyword>
<organism evidence="1 2">
    <name type="scientific">Labeo rohita</name>
    <name type="common">Indian major carp</name>
    <name type="synonym">Cyprinus rohita</name>
    <dbReference type="NCBI Taxonomy" id="84645"/>
    <lineage>
        <taxon>Eukaryota</taxon>
        <taxon>Metazoa</taxon>
        <taxon>Chordata</taxon>
        <taxon>Craniata</taxon>
        <taxon>Vertebrata</taxon>
        <taxon>Euteleostomi</taxon>
        <taxon>Actinopterygii</taxon>
        <taxon>Neopterygii</taxon>
        <taxon>Teleostei</taxon>
        <taxon>Ostariophysi</taxon>
        <taxon>Cypriniformes</taxon>
        <taxon>Cyprinidae</taxon>
        <taxon>Labeoninae</taxon>
        <taxon>Labeonini</taxon>
        <taxon>Labeo</taxon>
    </lineage>
</organism>
<reference evidence="1 2" key="1">
    <citation type="submission" date="2022-01" db="EMBL/GenBank/DDBJ databases">
        <title>A high-quality chromosome-level genome assembly of rohu carp, Labeo rohita.</title>
        <authorList>
            <person name="Arick M.A. II"/>
            <person name="Hsu C.-Y."/>
            <person name="Magbanua Z."/>
            <person name="Pechanova O."/>
            <person name="Grover C."/>
            <person name="Miller E."/>
            <person name="Thrash A."/>
            <person name="Ezzel L."/>
            <person name="Alam S."/>
            <person name="Benzie J."/>
            <person name="Hamilton M."/>
            <person name="Karsi A."/>
            <person name="Lawrence M.L."/>
            <person name="Peterson D.G."/>
        </authorList>
    </citation>
    <scope>NUCLEOTIDE SEQUENCE [LARGE SCALE GENOMIC DNA]</scope>
    <source>
        <strain evidence="2">BAU-BD-2019</strain>
        <tissue evidence="1">Blood</tissue>
    </source>
</reference>
<proteinExistence type="predicted"/>
<gene>
    <name evidence="1" type="ORF">H4Q32_030968</name>
</gene>
<sequence length="26" mass="2961">MILKVSFLCKSPSTLRAAVRLFFSMN</sequence>
<name>A0ABQ8L676_LABRO</name>
<protein>
    <submittedName>
        <fullName evidence="1">Uncharacterized protein</fullName>
    </submittedName>
</protein>
<comment type="caution">
    <text evidence="1">The sequence shown here is derived from an EMBL/GenBank/DDBJ whole genome shotgun (WGS) entry which is preliminary data.</text>
</comment>